<dbReference type="Proteomes" id="UP000887580">
    <property type="component" value="Unplaced"/>
</dbReference>
<dbReference type="WBParaSite" id="PS1159_v2.g19200.t1">
    <property type="protein sequence ID" value="PS1159_v2.g19200.t1"/>
    <property type="gene ID" value="PS1159_v2.g19200"/>
</dbReference>
<name>A0AC35FN77_9BILA</name>
<proteinExistence type="predicted"/>
<protein>
    <submittedName>
        <fullName evidence="2">C3H1-type domain-containing protein</fullName>
    </submittedName>
</protein>
<accession>A0AC35FN77</accession>
<sequence length="764" mass="87009">MSEREEGELDSDEEQQHLYQQQPPPAVPIKTSKNMAEHFRPDFGHSIRRGNYSGQLASRQSIDMDISPIESPLIMESCVMFVDEPLEESDDASPPAGVLVSPIPYVMEPGMYIVPRQTPVKEPLTVTARPDLNTVDEPPSIAQRPSLIAVEKPPLTETVAEKPPPVAIPVKRVQKKFTKDLLQHIQAVLLENLNHESSASSSSSEFEEDAKELDELRRKLIHHNKEMHDELDKRQRLVKEMETCQLMINHHYERMNTIMRSMGEVSRQSLRQARKSLSRTKSDGKKKQKKICSNFKNRVTTILNELSVMDEEVIAPAPVRIDVREKQPNEASELAEILKNLVEDPGTEFNQSMNAPPFASVAKSPKRIERQLFVDKAFEKECLRRMFQARFGIQPLPHIVVPSRRSRRRVRKETSNPAAGDEGLEREEALRRKLLEQMKKKERLFPSLHEKKKDVGNENDPPKKQQKNLNGNDGKVMEEIVNPSPVVQTWKPVNDSTVPVTTEKASSAPKLFKSLSDISTVLPSAVTEKPKIVPTMKDVLGLKKEFTIALNKKRNGRDPNTASSTSNHSPIKEISNENDSSKSFSPVKALTPLPNSVDKENAGINPLKRATPSENNGQFKKPRLVPEEKRLNDFEIREQEILFNSPRIAVRNFILSPQYDIKKSIERFRHKNDPNIELCYFELFGICNDGECQYQHQRDFTLNDQEILEEILGYIPERATSSTESIQKQAQKLLETNSLDEIIKNLRNETSHLDFIKLAVDGWV</sequence>
<evidence type="ECO:0000313" key="2">
    <source>
        <dbReference type="WBParaSite" id="PS1159_v2.g19200.t1"/>
    </source>
</evidence>
<reference evidence="2" key="1">
    <citation type="submission" date="2022-11" db="UniProtKB">
        <authorList>
            <consortium name="WormBaseParasite"/>
        </authorList>
    </citation>
    <scope>IDENTIFICATION</scope>
</reference>
<evidence type="ECO:0000313" key="1">
    <source>
        <dbReference type="Proteomes" id="UP000887580"/>
    </source>
</evidence>
<organism evidence="1 2">
    <name type="scientific">Panagrolaimus sp. PS1159</name>
    <dbReference type="NCBI Taxonomy" id="55785"/>
    <lineage>
        <taxon>Eukaryota</taxon>
        <taxon>Metazoa</taxon>
        <taxon>Ecdysozoa</taxon>
        <taxon>Nematoda</taxon>
        <taxon>Chromadorea</taxon>
        <taxon>Rhabditida</taxon>
        <taxon>Tylenchina</taxon>
        <taxon>Panagrolaimomorpha</taxon>
        <taxon>Panagrolaimoidea</taxon>
        <taxon>Panagrolaimidae</taxon>
        <taxon>Panagrolaimus</taxon>
    </lineage>
</organism>